<dbReference type="PROSITE" id="PS50082">
    <property type="entry name" value="WD_REPEATS_2"/>
    <property type="match status" value="2"/>
</dbReference>
<feature type="compositionally biased region" description="Low complexity" evidence="5">
    <location>
        <begin position="363"/>
        <end position="374"/>
    </location>
</feature>
<reference evidence="6 7" key="1">
    <citation type="submission" date="2016-10" db="EMBL/GenBank/DDBJ databases">
        <authorList>
            <person name="Cai Z."/>
        </authorList>
    </citation>
    <scope>NUCLEOTIDE SEQUENCE [LARGE SCALE GENOMIC DNA]</scope>
</reference>
<feature type="repeat" description="WD" evidence="4">
    <location>
        <begin position="295"/>
        <end position="329"/>
    </location>
</feature>
<dbReference type="AlphaFoldDB" id="A0A383V761"/>
<dbReference type="PROSITE" id="PS00678">
    <property type="entry name" value="WD_REPEATS_1"/>
    <property type="match status" value="2"/>
</dbReference>
<evidence type="ECO:0000256" key="5">
    <source>
        <dbReference type="SAM" id="MobiDB-lite"/>
    </source>
</evidence>
<dbReference type="STRING" id="3088.A0A383V761"/>
<sequence>MGSKAACCIELPDQPMDCCFSSSDPLVASALVSGQLLLHRYTAQQAPAGPAQQQQGSEAALEQQPAASTSYSVQQVLCRDSKKAASCRAVCFASDGSHLYCGFETGSILQLDPSSGKAVTRLTKAHSAGINRLLGIPEQPSLLAAGDMDGGLCIWDLRSQLHVLKYSKHSDYISGLTVSEKQQALLAVSGDGTLSVHDLRSCKALARSEDDADDELMSVAVVKNGKKVVCGSTSGVLAIWSWGYWNDCSDRFPGHPESVDALVTYDEDTLITGSSDGALRIVSILPNKLLGVLGEHEEDMPVERLAMAADKSLLASVSHDACVKLWDLSILQDDDEDDDEDDDAAAEDEEAAVAAGAGGDAAPGGPAAAAAAAASEPGSSKRRPRAEDSDDSGSDGSDGDSSDDEGRGGSSRQRKKKREKTAMGKGRAKPSKTGNFFADLM</sequence>
<dbReference type="InterPro" id="IPR001680">
    <property type="entry name" value="WD40_rpt"/>
</dbReference>
<protein>
    <submittedName>
        <fullName evidence="6">Uncharacterized protein</fullName>
    </submittedName>
</protein>
<name>A0A383V761_TETOB</name>
<feature type="region of interest" description="Disordered" evidence="5">
    <location>
        <begin position="333"/>
        <end position="441"/>
    </location>
</feature>
<dbReference type="InterPro" id="IPR050505">
    <property type="entry name" value="WDR55/POC1"/>
</dbReference>
<evidence type="ECO:0000313" key="7">
    <source>
        <dbReference type="Proteomes" id="UP000256970"/>
    </source>
</evidence>
<dbReference type="EMBL" id="FNXT01000103">
    <property type="protein sequence ID" value="SZX60783.1"/>
    <property type="molecule type" value="Genomic_DNA"/>
</dbReference>
<dbReference type="InterPro" id="IPR036322">
    <property type="entry name" value="WD40_repeat_dom_sf"/>
</dbReference>
<dbReference type="SMART" id="SM00320">
    <property type="entry name" value="WD40"/>
    <property type="match status" value="7"/>
</dbReference>
<dbReference type="Gene3D" id="2.130.10.10">
    <property type="entry name" value="YVTN repeat-like/Quinoprotein amine dehydrogenase"/>
    <property type="match status" value="2"/>
</dbReference>
<dbReference type="PANTHER" id="PTHR44019:SF20">
    <property type="entry name" value="WD REPEAT-CONTAINING PROTEIN 55"/>
    <property type="match status" value="1"/>
</dbReference>
<feature type="repeat" description="WD" evidence="4">
    <location>
        <begin position="123"/>
        <end position="165"/>
    </location>
</feature>
<feature type="compositionally biased region" description="Acidic residues" evidence="5">
    <location>
        <begin position="333"/>
        <end position="351"/>
    </location>
</feature>
<proteinExistence type="inferred from homology"/>
<dbReference type="InterPro" id="IPR015943">
    <property type="entry name" value="WD40/YVTN_repeat-like_dom_sf"/>
</dbReference>
<gene>
    <name evidence="6" type="ORF">BQ4739_LOCUS1316</name>
</gene>
<comment type="similarity">
    <text evidence="1">Belongs to the WD repeat WDR55 family.</text>
</comment>
<dbReference type="PANTHER" id="PTHR44019">
    <property type="entry name" value="WD REPEAT-CONTAINING PROTEIN 55"/>
    <property type="match status" value="1"/>
</dbReference>
<keyword evidence="3" id="KW-0677">Repeat</keyword>
<dbReference type="SUPFAM" id="SSF50978">
    <property type="entry name" value="WD40 repeat-like"/>
    <property type="match status" value="1"/>
</dbReference>
<feature type="compositionally biased region" description="Acidic residues" evidence="5">
    <location>
        <begin position="388"/>
        <end position="403"/>
    </location>
</feature>
<dbReference type="Pfam" id="PF24796">
    <property type="entry name" value="WDR55"/>
    <property type="match status" value="1"/>
</dbReference>
<keyword evidence="2 4" id="KW-0853">WD repeat</keyword>
<evidence type="ECO:0000313" key="6">
    <source>
        <dbReference type="EMBL" id="SZX60783.1"/>
    </source>
</evidence>
<accession>A0A383V761</accession>
<evidence type="ECO:0000256" key="2">
    <source>
        <dbReference type="ARBA" id="ARBA00022574"/>
    </source>
</evidence>
<evidence type="ECO:0000256" key="4">
    <source>
        <dbReference type="PROSITE-ProRule" id="PRU00221"/>
    </source>
</evidence>
<dbReference type="Proteomes" id="UP000256970">
    <property type="component" value="Unassembled WGS sequence"/>
</dbReference>
<organism evidence="6 7">
    <name type="scientific">Tetradesmus obliquus</name>
    <name type="common">Green alga</name>
    <name type="synonym">Acutodesmus obliquus</name>
    <dbReference type="NCBI Taxonomy" id="3088"/>
    <lineage>
        <taxon>Eukaryota</taxon>
        <taxon>Viridiplantae</taxon>
        <taxon>Chlorophyta</taxon>
        <taxon>core chlorophytes</taxon>
        <taxon>Chlorophyceae</taxon>
        <taxon>CS clade</taxon>
        <taxon>Sphaeropleales</taxon>
        <taxon>Scenedesmaceae</taxon>
        <taxon>Tetradesmus</taxon>
    </lineage>
</organism>
<evidence type="ECO:0000256" key="3">
    <source>
        <dbReference type="ARBA" id="ARBA00022737"/>
    </source>
</evidence>
<dbReference type="InterPro" id="IPR019775">
    <property type="entry name" value="WD40_repeat_CS"/>
</dbReference>
<evidence type="ECO:0000256" key="1">
    <source>
        <dbReference type="ARBA" id="ARBA00007625"/>
    </source>
</evidence>
<keyword evidence="7" id="KW-1185">Reference proteome</keyword>